<keyword evidence="2" id="KW-0812">Transmembrane</keyword>
<evidence type="ECO:0000313" key="4">
    <source>
        <dbReference type="Proteomes" id="UP000245081"/>
    </source>
</evidence>
<name>A0A2R5FBG4_9PROT</name>
<feature type="transmembrane region" description="Helical" evidence="2">
    <location>
        <begin position="6"/>
        <end position="30"/>
    </location>
</feature>
<protein>
    <submittedName>
        <fullName evidence="3">Secretion system X pseudopilin PulG-like protein</fullName>
    </submittedName>
</protein>
<gene>
    <name evidence="3" type="ORF">NMK_2762</name>
</gene>
<dbReference type="EMBL" id="BDOQ01000013">
    <property type="protein sequence ID" value="GBG15159.1"/>
    <property type="molecule type" value="Genomic_DNA"/>
</dbReference>
<keyword evidence="4" id="KW-1185">Reference proteome</keyword>
<evidence type="ECO:0000313" key="3">
    <source>
        <dbReference type="EMBL" id="GBG15159.1"/>
    </source>
</evidence>
<evidence type="ECO:0000256" key="1">
    <source>
        <dbReference type="SAM" id="MobiDB-lite"/>
    </source>
</evidence>
<reference evidence="3 4" key="1">
    <citation type="journal article" date="2018" name="Environ. Microbiol.">
        <title>Isolation and genomic characterization of Novimethylophilus kurashikiensis gen. nov. sp. nov., a new lanthanide-dependent methylotrophic species of Methylophilaceae.</title>
        <authorList>
            <person name="Lv H."/>
            <person name="Sahin N."/>
            <person name="Tani A."/>
        </authorList>
    </citation>
    <scope>NUCLEOTIDE SEQUENCE [LARGE SCALE GENOMIC DNA]</scope>
    <source>
        <strain evidence="3 4">La2-4</strain>
    </source>
</reference>
<sequence>MHRHGGFTYFGTMFVVTLIGLALTGAAAIWQVERQREKEAELLFVGQQYIEAIASYYHAAPNGIKKYPRTFADLLRDPRYLNIKRHLRKPWHDPLTGSAKWGVIKTKQGGIAGIYSTATGSPLKQAGFGPLESLLTGKTSYAEWKFVYIAAADSSDTPSANEQQSSLDANNDSAAETGDASNASDESTEEETGEELLQGHEQMKP</sequence>
<dbReference type="RefSeq" id="WP_109016311.1">
    <property type="nucleotide sequence ID" value="NZ_BDOQ01000013.1"/>
</dbReference>
<organism evidence="3 4">
    <name type="scientific">Novimethylophilus kurashikiensis</name>
    <dbReference type="NCBI Taxonomy" id="1825523"/>
    <lineage>
        <taxon>Bacteria</taxon>
        <taxon>Pseudomonadati</taxon>
        <taxon>Pseudomonadota</taxon>
        <taxon>Betaproteobacteria</taxon>
        <taxon>Nitrosomonadales</taxon>
        <taxon>Methylophilaceae</taxon>
        <taxon>Novimethylophilus</taxon>
    </lineage>
</organism>
<keyword evidence="2" id="KW-0472">Membrane</keyword>
<keyword evidence="2" id="KW-1133">Transmembrane helix</keyword>
<feature type="region of interest" description="Disordered" evidence="1">
    <location>
        <begin position="155"/>
        <end position="205"/>
    </location>
</feature>
<proteinExistence type="predicted"/>
<accession>A0A2R5FBG4</accession>
<dbReference type="AlphaFoldDB" id="A0A2R5FBG4"/>
<dbReference type="Proteomes" id="UP000245081">
    <property type="component" value="Unassembled WGS sequence"/>
</dbReference>
<feature type="compositionally biased region" description="Polar residues" evidence="1">
    <location>
        <begin position="155"/>
        <end position="185"/>
    </location>
</feature>
<evidence type="ECO:0000256" key="2">
    <source>
        <dbReference type="SAM" id="Phobius"/>
    </source>
</evidence>
<dbReference type="OrthoDB" id="5608857at2"/>
<comment type="caution">
    <text evidence="3">The sequence shown here is derived from an EMBL/GenBank/DDBJ whole genome shotgun (WGS) entry which is preliminary data.</text>
</comment>